<dbReference type="GO" id="GO:1902600">
    <property type="term" value="P:proton transmembrane transport"/>
    <property type="evidence" value="ECO:0007669"/>
    <property type="project" value="InterPro"/>
</dbReference>
<feature type="transmembrane region" description="Helical" evidence="7">
    <location>
        <begin position="115"/>
        <end position="138"/>
    </location>
</feature>
<evidence type="ECO:0000256" key="2">
    <source>
        <dbReference type="ARBA" id="ARBA00005551"/>
    </source>
</evidence>
<dbReference type="InterPro" id="IPR038770">
    <property type="entry name" value="Na+/solute_symporter_sf"/>
</dbReference>
<comment type="caution">
    <text evidence="9">The sequence shown here is derived from an EMBL/GenBank/DDBJ whole genome shotgun (WGS) entry which is preliminary data.</text>
</comment>
<keyword evidence="3" id="KW-0813">Transport</keyword>
<protein>
    <submittedName>
        <fullName evidence="9">Sodium:proton exchanger</fullName>
    </submittedName>
</protein>
<feature type="transmembrane region" description="Helical" evidence="7">
    <location>
        <begin position="33"/>
        <end position="53"/>
    </location>
</feature>
<keyword evidence="6 7" id="KW-0472">Membrane</keyword>
<accession>A0A432G7Q6</accession>
<evidence type="ECO:0000259" key="8">
    <source>
        <dbReference type="Pfam" id="PF00999"/>
    </source>
</evidence>
<name>A0A432G7Q6_9DELT</name>
<feature type="transmembrane region" description="Helical" evidence="7">
    <location>
        <begin position="60"/>
        <end position="79"/>
    </location>
</feature>
<comment type="similarity">
    <text evidence="2">Belongs to the monovalent cation:proton antiporter 2 (CPA2) transporter (TC 2.A.37) family.</text>
</comment>
<comment type="subcellular location">
    <subcellularLocation>
        <location evidence="1">Membrane</location>
        <topology evidence="1">Multi-pass membrane protein</topology>
    </subcellularLocation>
</comment>
<gene>
    <name evidence="9" type="ORF">DSY98_05830</name>
</gene>
<dbReference type="AlphaFoldDB" id="A0A432G7Q6"/>
<feature type="non-terminal residue" evidence="9">
    <location>
        <position position="183"/>
    </location>
</feature>
<dbReference type="GO" id="GO:0015297">
    <property type="term" value="F:antiporter activity"/>
    <property type="evidence" value="ECO:0007669"/>
    <property type="project" value="InterPro"/>
</dbReference>
<evidence type="ECO:0000256" key="5">
    <source>
        <dbReference type="ARBA" id="ARBA00022989"/>
    </source>
</evidence>
<dbReference type="PANTHER" id="PTHR42751:SF3">
    <property type="entry name" value="SODIUM_GLUTAMATE SYMPORTER"/>
    <property type="match status" value="1"/>
</dbReference>
<dbReference type="Proteomes" id="UP000286732">
    <property type="component" value="Unassembled WGS sequence"/>
</dbReference>
<dbReference type="EMBL" id="QNZM01000225">
    <property type="protein sequence ID" value="RTZ79449.1"/>
    <property type="molecule type" value="Genomic_DNA"/>
</dbReference>
<dbReference type="PANTHER" id="PTHR42751">
    <property type="entry name" value="SODIUM/HYDROGEN EXCHANGER FAMILY/TRKA DOMAIN PROTEIN"/>
    <property type="match status" value="1"/>
</dbReference>
<dbReference type="GO" id="GO:0016020">
    <property type="term" value="C:membrane"/>
    <property type="evidence" value="ECO:0007669"/>
    <property type="project" value="UniProtKB-SubCell"/>
</dbReference>
<evidence type="ECO:0000313" key="10">
    <source>
        <dbReference type="Proteomes" id="UP000286732"/>
    </source>
</evidence>
<sequence length="183" mass="18879">MKFNVRHGAFTLILFVLGLPAYAGGGGGGGGTSLIEPLGAMLLAAAVVAIILSYAKQASLFAFIIVGVLGGLFGVREVINKDVMTAFVDIGITLLLFMAGMEVDIPGLIKRWKLLLINGFGQIIGLFGISAALGLLYVGIDADYMAAAGLPVENATPALIYFALCLTLSSTILVIGTLKSTGQ</sequence>
<feature type="transmembrane region" description="Helical" evidence="7">
    <location>
        <begin position="158"/>
        <end position="178"/>
    </location>
</feature>
<feature type="domain" description="Cation/H+ exchanger transmembrane" evidence="8">
    <location>
        <begin position="43"/>
        <end position="181"/>
    </location>
</feature>
<dbReference type="InterPro" id="IPR006153">
    <property type="entry name" value="Cation/H_exchanger_TM"/>
</dbReference>
<feature type="transmembrane region" description="Helical" evidence="7">
    <location>
        <begin position="85"/>
        <end position="103"/>
    </location>
</feature>
<organism evidence="9 10">
    <name type="scientific">SAR324 cluster bacterium</name>
    <dbReference type="NCBI Taxonomy" id="2024889"/>
    <lineage>
        <taxon>Bacteria</taxon>
        <taxon>Deltaproteobacteria</taxon>
        <taxon>SAR324 cluster</taxon>
    </lineage>
</organism>
<evidence type="ECO:0000256" key="4">
    <source>
        <dbReference type="ARBA" id="ARBA00022692"/>
    </source>
</evidence>
<proteinExistence type="inferred from homology"/>
<keyword evidence="5 7" id="KW-1133">Transmembrane helix</keyword>
<keyword evidence="4 7" id="KW-0812">Transmembrane</keyword>
<evidence type="ECO:0000256" key="3">
    <source>
        <dbReference type="ARBA" id="ARBA00022448"/>
    </source>
</evidence>
<dbReference type="Pfam" id="PF00999">
    <property type="entry name" value="Na_H_Exchanger"/>
    <property type="match status" value="1"/>
</dbReference>
<dbReference type="Gene3D" id="1.20.1530.20">
    <property type="match status" value="1"/>
</dbReference>
<evidence type="ECO:0000256" key="7">
    <source>
        <dbReference type="SAM" id="Phobius"/>
    </source>
</evidence>
<evidence type="ECO:0000313" key="9">
    <source>
        <dbReference type="EMBL" id="RTZ79449.1"/>
    </source>
</evidence>
<evidence type="ECO:0000256" key="1">
    <source>
        <dbReference type="ARBA" id="ARBA00004141"/>
    </source>
</evidence>
<evidence type="ECO:0000256" key="6">
    <source>
        <dbReference type="ARBA" id="ARBA00023136"/>
    </source>
</evidence>
<reference evidence="9 10" key="1">
    <citation type="submission" date="2018-06" db="EMBL/GenBank/DDBJ databases">
        <title>Combined omics and stable isotope probing to characterize newly discovered Mariana Back-Arc vent microbial communities.</title>
        <authorList>
            <person name="Trembath-Reichert E."/>
            <person name="Huber J.A."/>
        </authorList>
    </citation>
    <scope>NUCLEOTIDE SEQUENCE [LARGE SCALE GENOMIC DNA]</scope>
    <source>
        <strain evidence="9">MAG 63_2</strain>
    </source>
</reference>